<keyword evidence="2" id="KW-0812">Transmembrane</keyword>
<keyword evidence="1" id="KW-1015">Disulfide bond</keyword>
<evidence type="ECO:0000313" key="5">
    <source>
        <dbReference type="Proteomes" id="UP000050525"/>
    </source>
</evidence>
<dbReference type="PROSITE" id="PS00046">
    <property type="entry name" value="HISTONE_H2A"/>
    <property type="match status" value="1"/>
</dbReference>
<organism evidence="4 5">
    <name type="scientific">Alligator mississippiensis</name>
    <name type="common">American alligator</name>
    <dbReference type="NCBI Taxonomy" id="8496"/>
    <lineage>
        <taxon>Eukaryota</taxon>
        <taxon>Metazoa</taxon>
        <taxon>Chordata</taxon>
        <taxon>Craniata</taxon>
        <taxon>Vertebrata</taxon>
        <taxon>Euteleostomi</taxon>
        <taxon>Archelosauria</taxon>
        <taxon>Archosauria</taxon>
        <taxon>Crocodylia</taxon>
        <taxon>Alligatoridae</taxon>
        <taxon>Alligatorinae</taxon>
        <taxon>Alligator</taxon>
    </lineage>
</organism>
<dbReference type="GO" id="GO:2000344">
    <property type="term" value="P:positive regulation of acrosome reaction"/>
    <property type="evidence" value="ECO:0007669"/>
    <property type="project" value="TreeGrafter"/>
</dbReference>
<dbReference type="PANTHER" id="PTHR11576:SF14">
    <property type="entry name" value="ZP DOMAIN-CONTAINING PROTEIN"/>
    <property type="match status" value="1"/>
</dbReference>
<dbReference type="GO" id="GO:0032190">
    <property type="term" value="F:acrosin binding"/>
    <property type="evidence" value="ECO:0007669"/>
    <property type="project" value="TreeGrafter"/>
</dbReference>
<dbReference type="Proteomes" id="UP000050525">
    <property type="component" value="Unassembled WGS sequence"/>
</dbReference>
<dbReference type="AlphaFoldDB" id="A0A151N5G8"/>
<dbReference type="GO" id="GO:0007339">
    <property type="term" value="P:binding of sperm to zona pellucida"/>
    <property type="evidence" value="ECO:0007669"/>
    <property type="project" value="TreeGrafter"/>
</dbReference>
<feature type="transmembrane region" description="Helical" evidence="2">
    <location>
        <begin position="387"/>
        <end position="416"/>
    </location>
</feature>
<dbReference type="InterPro" id="IPR055355">
    <property type="entry name" value="ZP-C"/>
</dbReference>
<accession>A0A151N5G8</accession>
<dbReference type="Gene3D" id="2.60.40.4100">
    <property type="entry name" value="Zona pellucida, ZP-C domain"/>
    <property type="match status" value="1"/>
</dbReference>
<gene>
    <name evidence="4" type="ORF">Y1Q_0022887</name>
</gene>
<name>A0A151N5G8_ALLMI</name>
<dbReference type="PROSITE" id="PS51034">
    <property type="entry name" value="ZP_2"/>
    <property type="match status" value="1"/>
</dbReference>
<feature type="domain" description="ZP" evidence="3">
    <location>
        <begin position="36"/>
        <end position="321"/>
    </location>
</feature>
<proteinExistence type="predicted"/>
<dbReference type="Pfam" id="PF00100">
    <property type="entry name" value="Zona_pellucida"/>
    <property type="match status" value="1"/>
</dbReference>
<keyword evidence="2" id="KW-1133">Transmembrane helix</keyword>
<dbReference type="GO" id="GO:0035803">
    <property type="term" value="P:egg coat formation"/>
    <property type="evidence" value="ECO:0007669"/>
    <property type="project" value="TreeGrafter"/>
</dbReference>
<protein>
    <submittedName>
        <fullName evidence="4">Zona pellucida sperm-binding protein 3-like</fullName>
    </submittedName>
</protein>
<evidence type="ECO:0000256" key="1">
    <source>
        <dbReference type="ARBA" id="ARBA00023157"/>
    </source>
</evidence>
<evidence type="ECO:0000259" key="3">
    <source>
        <dbReference type="PROSITE" id="PS51034"/>
    </source>
</evidence>
<reference evidence="4 5" key="1">
    <citation type="journal article" date="2012" name="Genome Biol.">
        <title>Sequencing three crocodilian genomes to illuminate the evolution of archosaurs and amniotes.</title>
        <authorList>
            <person name="St John J.A."/>
            <person name="Braun E.L."/>
            <person name="Isberg S.R."/>
            <person name="Miles L.G."/>
            <person name="Chong A.Y."/>
            <person name="Gongora J."/>
            <person name="Dalzell P."/>
            <person name="Moran C."/>
            <person name="Bed'hom B."/>
            <person name="Abzhanov A."/>
            <person name="Burgess S.C."/>
            <person name="Cooksey A.M."/>
            <person name="Castoe T.A."/>
            <person name="Crawford N.G."/>
            <person name="Densmore L.D."/>
            <person name="Drew J.C."/>
            <person name="Edwards S.V."/>
            <person name="Faircloth B.C."/>
            <person name="Fujita M.K."/>
            <person name="Greenwold M.J."/>
            <person name="Hoffmann F.G."/>
            <person name="Howard J.M."/>
            <person name="Iguchi T."/>
            <person name="Janes D.E."/>
            <person name="Khan S.Y."/>
            <person name="Kohno S."/>
            <person name="de Koning A.J."/>
            <person name="Lance S.L."/>
            <person name="McCarthy F.M."/>
            <person name="McCormack J.E."/>
            <person name="Merchant M.E."/>
            <person name="Peterson D.G."/>
            <person name="Pollock D.D."/>
            <person name="Pourmand N."/>
            <person name="Raney B.J."/>
            <person name="Roessler K.A."/>
            <person name="Sanford J.R."/>
            <person name="Sawyer R.H."/>
            <person name="Schmidt C.J."/>
            <person name="Triplett E.W."/>
            <person name="Tuberville T.D."/>
            <person name="Venegas-Anaya M."/>
            <person name="Howard J.T."/>
            <person name="Jarvis E.D."/>
            <person name="Guillette L.J.Jr."/>
            <person name="Glenn T.C."/>
            <person name="Green R.E."/>
            <person name="Ray D.A."/>
        </authorList>
    </citation>
    <scope>NUCLEOTIDE SEQUENCE [LARGE SCALE GENOMIC DNA]</scope>
    <source>
        <strain evidence="4">KSC_2009_1</strain>
    </source>
</reference>
<keyword evidence="5" id="KW-1185">Reference proteome</keyword>
<feature type="transmembrane region" description="Helical" evidence="2">
    <location>
        <begin position="67"/>
        <end position="89"/>
    </location>
</feature>
<evidence type="ECO:0000256" key="2">
    <source>
        <dbReference type="SAM" id="Phobius"/>
    </source>
</evidence>
<dbReference type="InterPro" id="IPR042235">
    <property type="entry name" value="ZP-C_dom"/>
</dbReference>
<dbReference type="InterPro" id="IPR001507">
    <property type="entry name" value="ZP_dom"/>
</dbReference>
<dbReference type="EMBL" id="AKHW03004053">
    <property type="protein sequence ID" value="KYO31825.1"/>
    <property type="molecule type" value="Genomic_DNA"/>
</dbReference>
<comment type="caution">
    <text evidence="4">The sequence shown here is derived from an EMBL/GenBank/DDBJ whole genome shotgun (WGS) entry which is preliminary data.</text>
</comment>
<sequence>MREFKATGSCLSLKHSAFTSKRAGLVFPVLEFQLAVCWQLIVKMKSLADEPTNMPMHHLGHSKTCRMGFCGVVLLASLWVAVLGVPVTWELVSTRWNGSSYSTTAVPSATDPGLQNATKLSTKMSLFQKALNVSLTTALSASSKTTETSAPSGSSSTRVTSPSLTVVQAASHFLQSVYSMKSARMNFTLRILNKDFNIVDKTPVFRTGSPIHIEARVAANPNVSPKIYVDECYGAHSKHLSHSRRVYVIVNNRGCLYGGKSGNVSVWHRQADSALQFIIPAFLLGEEPEEEIYVHCLLTAWGQRTLSRHVKKSCYYNTASSSWQNLEDSSQNDLCNCCDSHCPFDFSPEEQEFPGEGMLHRKTVGPLTVHKEEAPWYEAQCRTMKKLVLAAIAFVGSCLLAALLVGGVIALGLALFHSYHHSKVPRLRRKRKPYPYHEELQTVVGALVPSEKIEKEKRELNAEYSNLKTEELEQE</sequence>
<dbReference type="PANTHER" id="PTHR11576">
    <property type="entry name" value="ZONA PELLUCIDA SPERM-BINDING PROTEIN 3"/>
    <property type="match status" value="1"/>
</dbReference>
<dbReference type="FunFam" id="2.60.40.4100:FF:000002">
    <property type="entry name" value="Zona pellucida sperm-binding protein 3"/>
    <property type="match status" value="1"/>
</dbReference>
<dbReference type="GO" id="GO:0031012">
    <property type="term" value="C:extracellular matrix"/>
    <property type="evidence" value="ECO:0007669"/>
    <property type="project" value="TreeGrafter"/>
</dbReference>
<dbReference type="InterPro" id="IPR032458">
    <property type="entry name" value="Histone_H2A_CS"/>
</dbReference>
<evidence type="ECO:0000313" key="4">
    <source>
        <dbReference type="EMBL" id="KYO31825.1"/>
    </source>
</evidence>
<keyword evidence="2" id="KW-0472">Membrane</keyword>